<feature type="compositionally biased region" description="Basic residues" evidence="7">
    <location>
        <begin position="73"/>
        <end position="87"/>
    </location>
</feature>
<evidence type="ECO:0000313" key="8">
    <source>
        <dbReference type="EMBL" id="RWS22163.1"/>
    </source>
</evidence>
<comment type="subcellular location">
    <subcellularLocation>
        <location evidence="1">Cell membrane</location>
        <topology evidence="1">Lipid-anchor</topology>
    </subcellularLocation>
</comment>
<evidence type="ECO:0000256" key="5">
    <source>
        <dbReference type="ARBA" id="ARBA00023136"/>
    </source>
</evidence>
<dbReference type="InterPro" id="IPR001806">
    <property type="entry name" value="Small_GTPase"/>
</dbReference>
<dbReference type="SUPFAM" id="SSF52540">
    <property type="entry name" value="P-loop containing nucleoside triphosphate hydrolases"/>
    <property type="match status" value="1"/>
</dbReference>
<reference evidence="8 9" key="1">
    <citation type="journal article" date="2018" name="Gigascience">
        <title>Genomes of trombidid mites reveal novel predicted allergens and laterally-transferred genes associated with secondary metabolism.</title>
        <authorList>
            <person name="Dong X."/>
            <person name="Chaisiri K."/>
            <person name="Xia D."/>
            <person name="Armstrong S.D."/>
            <person name="Fang Y."/>
            <person name="Donnelly M.J."/>
            <person name="Kadowaki T."/>
            <person name="McGarry J.W."/>
            <person name="Darby A.C."/>
            <person name="Makepeace B.L."/>
        </authorList>
    </citation>
    <scope>NUCLEOTIDE SEQUENCE [LARGE SCALE GENOMIC DNA]</scope>
    <source>
        <strain evidence="8">UoL-UT</strain>
    </source>
</reference>
<proteinExistence type="predicted"/>
<accession>A0A443S3U2</accession>
<evidence type="ECO:0000256" key="7">
    <source>
        <dbReference type="SAM" id="MobiDB-lite"/>
    </source>
</evidence>
<dbReference type="PANTHER" id="PTHR46149:SF7">
    <property type="entry name" value="GTP-BINDING PROTEIN DI-RAS2"/>
    <property type="match status" value="1"/>
</dbReference>
<dbReference type="Pfam" id="PF00071">
    <property type="entry name" value="Ras"/>
    <property type="match status" value="1"/>
</dbReference>
<feature type="compositionally biased region" description="Basic residues" evidence="7">
    <location>
        <begin position="111"/>
        <end position="127"/>
    </location>
</feature>
<feature type="non-terminal residue" evidence="8">
    <location>
        <position position="1"/>
    </location>
</feature>
<dbReference type="Gene3D" id="3.40.50.300">
    <property type="entry name" value="P-loop containing nucleotide triphosphate hydrolases"/>
    <property type="match status" value="1"/>
</dbReference>
<keyword evidence="6" id="KW-0449">Lipoprotein</keyword>
<evidence type="ECO:0000256" key="4">
    <source>
        <dbReference type="ARBA" id="ARBA00023134"/>
    </source>
</evidence>
<keyword evidence="5" id="KW-0472">Membrane</keyword>
<keyword evidence="9" id="KW-1185">Reference proteome</keyword>
<keyword evidence="3" id="KW-0488">Methylation</keyword>
<organism evidence="8 9">
    <name type="scientific">Leptotrombidium deliense</name>
    <dbReference type="NCBI Taxonomy" id="299467"/>
    <lineage>
        <taxon>Eukaryota</taxon>
        <taxon>Metazoa</taxon>
        <taxon>Ecdysozoa</taxon>
        <taxon>Arthropoda</taxon>
        <taxon>Chelicerata</taxon>
        <taxon>Arachnida</taxon>
        <taxon>Acari</taxon>
        <taxon>Acariformes</taxon>
        <taxon>Trombidiformes</taxon>
        <taxon>Prostigmata</taxon>
        <taxon>Anystina</taxon>
        <taxon>Parasitengona</taxon>
        <taxon>Trombiculoidea</taxon>
        <taxon>Trombiculidae</taxon>
        <taxon>Leptotrombidium</taxon>
    </lineage>
</organism>
<dbReference type="GO" id="GO:0005525">
    <property type="term" value="F:GTP binding"/>
    <property type="evidence" value="ECO:0007669"/>
    <property type="project" value="UniProtKB-KW"/>
</dbReference>
<comment type="caution">
    <text evidence="8">The sequence shown here is derived from an EMBL/GenBank/DDBJ whole genome shotgun (WGS) entry which is preliminary data.</text>
</comment>
<dbReference type="InterPro" id="IPR052236">
    <property type="entry name" value="Small_GTPase_RasD"/>
</dbReference>
<dbReference type="InterPro" id="IPR027417">
    <property type="entry name" value="P-loop_NTPase"/>
</dbReference>
<feature type="compositionally biased region" description="Polar residues" evidence="7">
    <location>
        <begin position="97"/>
        <end position="108"/>
    </location>
</feature>
<keyword evidence="2" id="KW-1003">Cell membrane</keyword>
<sequence length="142" mass="15978">EIPMIFVGNKTDNADNRCVNKEDVAEWVFCDLPKLRTKVMECSAKSDTNVKEVFKAFLQLAKIPLPTDDCGLRRRSSAHSSVPKHKNTNMLSPHPNTPETLSPTSSLGQRLKPRSRSLIRRTSKKVNKVKDPNSEPDDCFIS</sequence>
<dbReference type="EMBL" id="NCKV01009612">
    <property type="protein sequence ID" value="RWS22163.1"/>
    <property type="molecule type" value="Genomic_DNA"/>
</dbReference>
<dbReference type="AlphaFoldDB" id="A0A443S3U2"/>
<dbReference type="VEuPathDB" id="VectorBase:LDEU009877"/>
<name>A0A443S3U2_9ACAR</name>
<evidence type="ECO:0000256" key="2">
    <source>
        <dbReference type="ARBA" id="ARBA00022475"/>
    </source>
</evidence>
<evidence type="ECO:0000256" key="3">
    <source>
        <dbReference type="ARBA" id="ARBA00022481"/>
    </source>
</evidence>
<evidence type="ECO:0000256" key="1">
    <source>
        <dbReference type="ARBA" id="ARBA00004193"/>
    </source>
</evidence>
<dbReference type="STRING" id="299467.A0A443S3U2"/>
<evidence type="ECO:0000313" key="9">
    <source>
        <dbReference type="Proteomes" id="UP000288716"/>
    </source>
</evidence>
<dbReference type="GO" id="GO:0003924">
    <property type="term" value="F:GTPase activity"/>
    <property type="evidence" value="ECO:0007669"/>
    <property type="project" value="InterPro"/>
</dbReference>
<dbReference type="GO" id="GO:0005886">
    <property type="term" value="C:plasma membrane"/>
    <property type="evidence" value="ECO:0007669"/>
    <property type="project" value="UniProtKB-SubCell"/>
</dbReference>
<dbReference type="Proteomes" id="UP000288716">
    <property type="component" value="Unassembled WGS sequence"/>
</dbReference>
<keyword evidence="4" id="KW-0342">GTP-binding</keyword>
<protein>
    <submittedName>
        <fullName evidence="8">Ras-related protein RabO-like protein</fullName>
    </submittedName>
</protein>
<dbReference type="OrthoDB" id="265044at2759"/>
<evidence type="ECO:0000256" key="6">
    <source>
        <dbReference type="ARBA" id="ARBA00023288"/>
    </source>
</evidence>
<keyword evidence="4" id="KW-0547">Nucleotide-binding</keyword>
<gene>
    <name evidence="8" type="ORF">B4U80_04224</name>
</gene>
<feature type="region of interest" description="Disordered" evidence="7">
    <location>
        <begin position="67"/>
        <end position="142"/>
    </location>
</feature>
<dbReference type="PANTHER" id="PTHR46149">
    <property type="entry name" value="MIP08469P"/>
    <property type="match status" value="1"/>
</dbReference>